<dbReference type="AlphaFoldDB" id="A0A561U658"/>
<dbReference type="Gene3D" id="3.40.710.10">
    <property type="entry name" value="DD-peptidase/beta-lactamase superfamily"/>
    <property type="match status" value="1"/>
</dbReference>
<feature type="domain" description="Beta-lactamase-related" evidence="1">
    <location>
        <begin position="14"/>
        <end position="361"/>
    </location>
</feature>
<dbReference type="PANTHER" id="PTHR43283">
    <property type="entry name" value="BETA-LACTAMASE-RELATED"/>
    <property type="match status" value="1"/>
</dbReference>
<dbReference type="SUPFAM" id="SSF56601">
    <property type="entry name" value="beta-lactamase/transpeptidase-like"/>
    <property type="match status" value="1"/>
</dbReference>
<reference evidence="2 3" key="1">
    <citation type="submission" date="2019-06" db="EMBL/GenBank/DDBJ databases">
        <title>Sequencing the genomes of 1000 actinobacteria strains.</title>
        <authorList>
            <person name="Klenk H.-P."/>
        </authorList>
    </citation>
    <scope>NUCLEOTIDE SEQUENCE [LARGE SCALE GENOMIC DNA]</scope>
    <source>
        <strain evidence="2 3">DSM 46699</strain>
    </source>
</reference>
<accession>A0A561U658</accession>
<dbReference type="InterPro" id="IPR012338">
    <property type="entry name" value="Beta-lactam/transpept-like"/>
</dbReference>
<sequence length="380" mass="40378">MGFDQARLARMREVMGGYIADGTLPGAVTAVSRGGETHIDAFGSLSIGGEPMRRDTIFRIASMTKPITAAAVMTLVEECVLRLDDPVDPLLPELADRRVLVSPDAPLSDTVPAARPITARDLLTFTFGLGAVPGDVPIAKAMHEAGLSPSPVDPGIAPDEWMRRLGELPLAHQPGEQWLYHTGSDALGVLMARATGRELGDVLRERIFEPLGMRETGFCTAAEDRVASVYMPDDGVLLPYPVSPSAPPDFGSGAGGLLSTADDFLTFYRMLLAGGTHEGTRILSRASVELLTTDRLIETQKPSAAGALPDNMGWAFGQGVVTRRIGMPGVGQFSWSGGFGTTAFAEPAEDLIAILLTQRALTGGAPHFQDFETTTYQALD</sequence>
<dbReference type="RefSeq" id="WP_222429416.1">
    <property type="nucleotide sequence ID" value="NZ_VIWX01000003.1"/>
</dbReference>
<dbReference type="InterPro" id="IPR050789">
    <property type="entry name" value="Diverse_Enzym_Activities"/>
</dbReference>
<name>A0A561U658_9PSEU</name>
<organism evidence="2 3">
    <name type="scientific">Saccharopolyspora dendranthemae</name>
    <dbReference type="NCBI Taxonomy" id="1181886"/>
    <lineage>
        <taxon>Bacteria</taxon>
        <taxon>Bacillati</taxon>
        <taxon>Actinomycetota</taxon>
        <taxon>Actinomycetes</taxon>
        <taxon>Pseudonocardiales</taxon>
        <taxon>Pseudonocardiaceae</taxon>
        <taxon>Saccharopolyspora</taxon>
    </lineage>
</organism>
<comment type="caution">
    <text evidence="2">The sequence shown here is derived from an EMBL/GenBank/DDBJ whole genome shotgun (WGS) entry which is preliminary data.</text>
</comment>
<dbReference type="InterPro" id="IPR001466">
    <property type="entry name" value="Beta-lactam-related"/>
</dbReference>
<protein>
    <submittedName>
        <fullName evidence="2">CubicO group peptidase (Beta-lactamase class C family)</fullName>
    </submittedName>
</protein>
<dbReference type="PANTHER" id="PTHR43283:SF3">
    <property type="entry name" value="BETA-LACTAMASE FAMILY PROTEIN (AFU_ORTHOLOGUE AFUA_5G07500)"/>
    <property type="match status" value="1"/>
</dbReference>
<dbReference type="Proteomes" id="UP000316184">
    <property type="component" value="Unassembled WGS sequence"/>
</dbReference>
<gene>
    <name evidence="2" type="ORF">FHU35_13555</name>
</gene>
<dbReference type="Pfam" id="PF00144">
    <property type="entry name" value="Beta-lactamase"/>
    <property type="match status" value="1"/>
</dbReference>
<dbReference type="EMBL" id="VIWX01000003">
    <property type="protein sequence ID" value="TWF94837.1"/>
    <property type="molecule type" value="Genomic_DNA"/>
</dbReference>
<evidence type="ECO:0000313" key="3">
    <source>
        <dbReference type="Proteomes" id="UP000316184"/>
    </source>
</evidence>
<keyword evidence="3" id="KW-1185">Reference proteome</keyword>
<proteinExistence type="predicted"/>
<evidence type="ECO:0000313" key="2">
    <source>
        <dbReference type="EMBL" id="TWF94837.1"/>
    </source>
</evidence>
<evidence type="ECO:0000259" key="1">
    <source>
        <dbReference type="Pfam" id="PF00144"/>
    </source>
</evidence>